<name>A0A1G4MJL3_LACFM</name>
<dbReference type="InterPro" id="IPR001005">
    <property type="entry name" value="SANT/Myb"/>
</dbReference>
<evidence type="ECO:0000256" key="1">
    <source>
        <dbReference type="SAM" id="MobiDB-lite"/>
    </source>
</evidence>
<protein>
    <submittedName>
        <fullName evidence="3">LAFE_0H05160g1_1</fullName>
    </submittedName>
</protein>
<feature type="compositionally biased region" description="Low complexity" evidence="1">
    <location>
        <begin position="45"/>
        <end position="68"/>
    </location>
</feature>
<dbReference type="Proteomes" id="UP000190831">
    <property type="component" value="Chromosome H"/>
</dbReference>
<dbReference type="PROSITE" id="PS50090">
    <property type="entry name" value="MYB_LIKE"/>
    <property type="match status" value="1"/>
</dbReference>
<evidence type="ECO:0000313" key="4">
    <source>
        <dbReference type="Proteomes" id="UP000190831"/>
    </source>
</evidence>
<evidence type="ECO:0000259" key="2">
    <source>
        <dbReference type="PROSITE" id="PS50090"/>
    </source>
</evidence>
<feature type="region of interest" description="Disordered" evidence="1">
    <location>
        <begin position="290"/>
        <end position="310"/>
    </location>
</feature>
<feature type="domain" description="Myb-like" evidence="2">
    <location>
        <begin position="81"/>
        <end position="146"/>
    </location>
</feature>
<keyword evidence="4" id="KW-1185">Reference proteome</keyword>
<evidence type="ECO:0000313" key="3">
    <source>
        <dbReference type="EMBL" id="SCW04066.1"/>
    </source>
</evidence>
<dbReference type="STRING" id="4955.A0A1G4MJL3"/>
<accession>A0A1G4MJL3</accession>
<sequence length="323" mass="35712">MNMSFPTLAGSSAPDAMPPPDAGLSFGFMDAYTKSTALPSMPPAVAAEAAPAPASMGPSSTGSASNSAGNTPTPDSHRSSSKKASRLTWKGEEDVAMLTIVLGQRLRLRETTQYRKFWDKISELLLHQYGILRNTRQCRDRFNLLYAKGARNVTNNVTPCSERDKLLHNIVTTFKLSQKGHIVLQDATNSDLQFEPLSHQSLRQDAASDQLSEAPSDYDYSNIPPNNSILRPPSGPVPAIEWKNMSEMVNTLMNCTNGLAMEIQSLGERFSQLTEQMNYLQKRMDYTFMANPSNVRPPPPPPPPAIPQDQCYPYTYQSLDRPK</sequence>
<organism evidence="3 4">
    <name type="scientific">Lachancea fermentati</name>
    <name type="common">Zygosaccharomyces fermentati</name>
    <dbReference type="NCBI Taxonomy" id="4955"/>
    <lineage>
        <taxon>Eukaryota</taxon>
        <taxon>Fungi</taxon>
        <taxon>Dikarya</taxon>
        <taxon>Ascomycota</taxon>
        <taxon>Saccharomycotina</taxon>
        <taxon>Saccharomycetes</taxon>
        <taxon>Saccharomycetales</taxon>
        <taxon>Saccharomycetaceae</taxon>
        <taxon>Lachancea</taxon>
    </lineage>
</organism>
<gene>
    <name evidence="3" type="ORF">LAFE_0H05160G</name>
</gene>
<feature type="compositionally biased region" description="Pro residues" evidence="1">
    <location>
        <begin position="295"/>
        <end position="306"/>
    </location>
</feature>
<reference evidence="3 4" key="1">
    <citation type="submission" date="2016-03" db="EMBL/GenBank/DDBJ databases">
        <authorList>
            <person name="Devillers H."/>
        </authorList>
    </citation>
    <scope>NUCLEOTIDE SEQUENCE [LARGE SCALE GENOMIC DNA]</scope>
    <source>
        <strain evidence="3">CBS 6772</strain>
    </source>
</reference>
<dbReference type="OrthoDB" id="4036644at2759"/>
<proteinExistence type="predicted"/>
<dbReference type="AlphaFoldDB" id="A0A1G4MJL3"/>
<feature type="region of interest" description="Disordered" evidence="1">
    <location>
        <begin position="45"/>
        <end position="86"/>
    </location>
</feature>
<dbReference type="EMBL" id="LT598491">
    <property type="protein sequence ID" value="SCW04066.1"/>
    <property type="molecule type" value="Genomic_DNA"/>
</dbReference>
<feature type="region of interest" description="Disordered" evidence="1">
    <location>
        <begin position="1"/>
        <end position="20"/>
    </location>
</feature>